<dbReference type="Proteomes" id="UP000239866">
    <property type="component" value="Unassembled WGS sequence"/>
</dbReference>
<dbReference type="Pfam" id="PF25461">
    <property type="entry name" value="Beta-barrel_SelB"/>
    <property type="match status" value="1"/>
</dbReference>
<dbReference type="PROSITE" id="PS51722">
    <property type="entry name" value="G_TR_2"/>
    <property type="match status" value="1"/>
</dbReference>
<dbReference type="Pfam" id="PF09107">
    <property type="entry name" value="WHD_3rd_SelB"/>
    <property type="match status" value="1"/>
</dbReference>
<dbReference type="InterPro" id="IPR009000">
    <property type="entry name" value="Transl_B-barrel_sf"/>
</dbReference>
<dbReference type="SUPFAM" id="SSF50465">
    <property type="entry name" value="EF-Tu/eEF-1alpha/eIF2-gamma C-terminal domain"/>
    <property type="match status" value="1"/>
</dbReference>
<accession>A0A2T1KU87</accession>
<evidence type="ECO:0000256" key="6">
    <source>
        <dbReference type="ARBA" id="ARBA00023134"/>
    </source>
</evidence>
<dbReference type="Pfam" id="PF09106">
    <property type="entry name" value="WHD_2nd_SelB"/>
    <property type="match status" value="1"/>
</dbReference>
<dbReference type="EMBL" id="PXNP01000009">
    <property type="protein sequence ID" value="PSF13272.1"/>
    <property type="molecule type" value="Genomic_DNA"/>
</dbReference>
<dbReference type="InterPro" id="IPR004535">
    <property type="entry name" value="Transl_elong_SelB"/>
</dbReference>
<dbReference type="InterPro" id="IPR015191">
    <property type="entry name" value="SelB_WHD4"/>
</dbReference>
<dbReference type="RefSeq" id="WP_106760846.1">
    <property type="nucleotide sequence ID" value="NZ_PXNP01000009.1"/>
</dbReference>
<sequence>MIIATAGHIDHGKTALLAALTGQAGDHRREEQSRGITIDLGYRYASLGDGDTLGFIDVPCHERFVHNMLAGAGGVDLALLVVAADDGVMPQTREHLAILALLGIPRLWLVLTKCDRVDAAQQAAAEADIRNLLATTTYRNAPGFRVSSITGEGVDELRQALVAEAGQSARSNPGTWFRLSVDRAFSISGAGTVVTGTALAGRIAVGDSLLLARASGEHQTVRVRGLHAQNQVAEQARGGQRVAINLAGDRLKAEQIERGSWLLQPELLNPSRRLDIQLSLLPDAPKALAHWSPVHIHLGAQHLTGRVALLEQQSLSPGQTGLAQLVMNGHCQAVWGDRVVIRDQSARQTLGGGPVLDPAGPTRQRRSEARLAQLRALASGGLDNALPSLLAQADNGLAPDTLQRQFNQSPEHWHSPSGTLEKATARGPRLFSEAIWQNHQAALTDALSRFHQEHPDEPGPDRSRLRRYGVPYLEPAVFAALLDEALADKQILTSGPWLHRPDHQVRLSDEEEALKARLWPHLEHGGINPPWVRDLARLEDVGEDQVRALLRKLARLGQLHQVVRDLFYPESGIEQLVRQVLVLSGDDNQFEVIDFRDAVGLGRKRCVQLLEYLDRLGVTRRFGNQRRIRHESSMVSRVKTD</sequence>
<proteinExistence type="predicted"/>
<dbReference type="SUPFAM" id="SSF46785">
    <property type="entry name" value="Winged helix' DNA-binding domain"/>
    <property type="match status" value="3"/>
</dbReference>
<dbReference type="GO" id="GO:0003746">
    <property type="term" value="F:translation elongation factor activity"/>
    <property type="evidence" value="ECO:0007669"/>
    <property type="project" value="UniProtKB-KW"/>
</dbReference>
<dbReference type="InterPro" id="IPR000795">
    <property type="entry name" value="T_Tr_GTP-bd_dom"/>
</dbReference>
<dbReference type="SUPFAM" id="SSF52540">
    <property type="entry name" value="P-loop containing nucleoside triphosphate hydrolases"/>
    <property type="match status" value="1"/>
</dbReference>
<dbReference type="CDD" id="cd15491">
    <property type="entry name" value="selB_III"/>
    <property type="match status" value="1"/>
</dbReference>
<evidence type="ECO:0000313" key="10">
    <source>
        <dbReference type="EMBL" id="PSF13272.1"/>
    </source>
</evidence>
<dbReference type="InterPro" id="IPR015190">
    <property type="entry name" value="Elong_fac_SelB-wing-hlx_typ-2"/>
</dbReference>
<dbReference type="InterPro" id="IPR027417">
    <property type="entry name" value="P-loop_NTPase"/>
</dbReference>
<dbReference type="GO" id="GO:0003723">
    <property type="term" value="F:RNA binding"/>
    <property type="evidence" value="ECO:0007669"/>
    <property type="project" value="InterPro"/>
</dbReference>
<keyword evidence="6" id="KW-0342">GTP-binding</keyword>
<dbReference type="GO" id="GO:0001514">
    <property type="term" value="P:selenocysteine incorporation"/>
    <property type="evidence" value="ECO:0007669"/>
    <property type="project" value="InterPro"/>
</dbReference>
<reference evidence="10 11" key="1">
    <citation type="submission" date="2018-03" db="EMBL/GenBank/DDBJ databases">
        <title>Marinobacter brunus sp. nov., a marine bacterium of Gamma-proteobacteria isolated from the surface seawater of the South China Sea.</title>
        <authorList>
            <person name="Cheng H."/>
            <person name="Wu Y.-H."/>
            <person name="Xamxidin M."/>
            <person name="Xu X.-W."/>
        </authorList>
    </citation>
    <scope>NUCLEOTIDE SEQUENCE [LARGE SCALE GENOMIC DNA]</scope>
    <source>
        <strain evidence="10 11">NH169-3</strain>
    </source>
</reference>
<comment type="function">
    <text evidence="7">Translation factor necessary for the incorporation of selenocysteine into proteins. It probably replaces EF-Tu for the insertion of selenocysteine directed by the UGA codon. SelB binds GTP and GDP.</text>
</comment>
<feature type="domain" description="Tr-type G" evidence="9">
    <location>
        <begin position="1"/>
        <end position="170"/>
    </location>
</feature>
<dbReference type="InterPro" id="IPR050055">
    <property type="entry name" value="EF-Tu_GTPase"/>
</dbReference>
<protein>
    <recommendedName>
        <fullName evidence="2">Selenocysteine-specific elongation factor</fullName>
    </recommendedName>
    <alternativeName>
        <fullName evidence="8">SelB translation factor</fullName>
    </alternativeName>
</protein>
<evidence type="ECO:0000256" key="2">
    <source>
        <dbReference type="ARBA" id="ARBA00015953"/>
    </source>
</evidence>
<comment type="caution">
    <text evidence="10">The sequence shown here is derived from an EMBL/GenBank/DDBJ whole genome shotgun (WGS) entry which is preliminary data.</text>
</comment>
<dbReference type="NCBIfam" id="TIGR00475">
    <property type="entry name" value="selB"/>
    <property type="match status" value="1"/>
</dbReference>
<dbReference type="CDD" id="cd03696">
    <property type="entry name" value="SelB_II"/>
    <property type="match status" value="1"/>
</dbReference>
<dbReference type="InterPro" id="IPR057335">
    <property type="entry name" value="Beta-barrel_SelB"/>
</dbReference>
<dbReference type="GO" id="GO:0005737">
    <property type="term" value="C:cytoplasm"/>
    <property type="evidence" value="ECO:0007669"/>
    <property type="project" value="UniProtKB-SubCell"/>
</dbReference>
<evidence type="ECO:0000256" key="5">
    <source>
        <dbReference type="ARBA" id="ARBA00022917"/>
    </source>
</evidence>
<keyword evidence="4" id="KW-0547">Nucleotide-binding</keyword>
<evidence type="ECO:0000256" key="3">
    <source>
        <dbReference type="ARBA" id="ARBA00022490"/>
    </source>
</evidence>
<gene>
    <name evidence="10" type="primary">selB</name>
    <name evidence="10" type="ORF">C7H09_01255</name>
</gene>
<organism evidence="10 11">
    <name type="scientific">Marinobacter fuscus</name>
    <dbReference type="NCBI Taxonomy" id="2109942"/>
    <lineage>
        <taxon>Bacteria</taxon>
        <taxon>Pseudomonadati</taxon>
        <taxon>Pseudomonadota</taxon>
        <taxon>Gammaproteobacteria</taxon>
        <taxon>Pseudomonadales</taxon>
        <taxon>Marinobacteraceae</taxon>
        <taxon>Marinobacter</taxon>
    </lineage>
</organism>
<dbReference type="Gene3D" id="2.40.30.10">
    <property type="entry name" value="Translation factors"/>
    <property type="match status" value="1"/>
</dbReference>
<dbReference type="Pfam" id="PF03144">
    <property type="entry name" value="GTP_EFTU_D2"/>
    <property type="match status" value="1"/>
</dbReference>
<dbReference type="Gene3D" id="3.40.50.300">
    <property type="entry name" value="P-loop containing nucleotide triphosphate hydrolases"/>
    <property type="match status" value="1"/>
</dbReference>
<dbReference type="Pfam" id="PF00009">
    <property type="entry name" value="GTP_EFTU"/>
    <property type="match status" value="1"/>
</dbReference>
<dbReference type="Gene3D" id="1.10.10.10">
    <property type="entry name" value="Winged helix-like DNA-binding domain superfamily/Winged helix DNA-binding domain"/>
    <property type="match status" value="3"/>
</dbReference>
<dbReference type="OrthoDB" id="9803139at2"/>
<dbReference type="InterPro" id="IPR004161">
    <property type="entry name" value="EFTu-like_2"/>
</dbReference>
<dbReference type="CDD" id="cd04171">
    <property type="entry name" value="SelB"/>
    <property type="match status" value="1"/>
</dbReference>
<evidence type="ECO:0000256" key="1">
    <source>
        <dbReference type="ARBA" id="ARBA00004496"/>
    </source>
</evidence>
<evidence type="ECO:0000313" key="11">
    <source>
        <dbReference type="Proteomes" id="UP000239866"/>
    </source>
</evidence>
<evidence type="ECO:0000259" key="9">
    <source>
        <dbReference type="PROSITE" id="PS51722"/>
    </source>
</evidence>
<dbReference type="InterPro" id="IPR036390">
    <property type="entry name" value="WH_DNA-bd_sf"/>
</dbReference>
<dbReference type="InterPro" id="IPR036388">
    <property type="entry name" value="WH-like_DNA-bd_sf"/>
</dbReference>
<keyword evidence="11" id="KW-1185">Reference proteome</keyword>
<dbReference type="InterPro" id="IPR009001">
    <property type="entry name" value="Transl_elong_EF1A/Init_IF2_C"/>
</dbReference>
<dbReference type="PANTHER" id="PTHR43721">
    <property type="entry name" value="ELONGATION FACTOR TU-RELATED"/>
    <property type="match status" value="1"/>
</dbReference>
<dbReference type="Pfam" id="PF21214">
    <property type="entry name" value="WHD_2nd_SelB_bact"/>
    <property type="match status" value="1"/>
</dbReference>
<keyword evidence="10" id="KW-0251">Elongation factor</keyword>
<dbReference type="InterPro" id="IPR048931">
    <property type="entry name" value="WHD_2nd_SelB_bact"/>
</dbReference>
<name>A0A2T1KU87_9GAMM</name>
<evidence type="ECO:0000256" key="8">
    <source>
        <dbReference type="ARBA" id="ARBA00031615"/>
    </source>
</evidence>
<dbReference type="GO" id="GO:0003924">
    <property type="term" value="F:GTPase activity"/>
    <property type="evidence" value="ECO:0007669"/>
    <property type="project" value="InterPro"/>
</dbReference>
<keyword evidence="5" id="KW-0648">Protein biosynthesis</keyword>
<keyword evidence="3" id="KW-0963">Cytoplasm</keyword>
<evidence type="ECO:0000256" key="7">
    <source>
        <dbReference type="ARBA" id="ARBA00025526"/>
    </source>
</evidence>
<dbReference type="SUPFAM" id="SSF50447">
    <property type="entry name" value="Translation proteins"/>
    <property type="match status" value="1"/>
</dbReference>
<dbReference type="PANTHER" id="PTHR43721:SF9">
    <property type="entry name" value="GTP-BINDING PROTEIN 1"/>
    <property type="match status" value="1"/>
</dbReference>
<comment type="subcellular location">
    <subcellularLocation>
        <location evidence="1">Cytoplasm</location>
    </subcellularLocation>
</comment>
<dbReference type="GO" id="GO:0005525">
    <property type="term" value="F:GTP binding"/>
    <property type="evidence" value="ECO:0007669"/>
    <property type="project" value="UniProtKB-KW"/>
</dbReference>
<evidence type="ECO:0000256" key="4">
    <source>
        <dbReference type="ARBA" id="ARBA00022741"/>
    </source>
</evidence>
<dbReference type="AlphaFoldDB" id="A0A2T1KU87"/>